<dbReference type="EMBL" id="CP021748">
    <property type="protein sequence ID" value="ARX88268.1"/>
    <property type="molecule type" value="Genomic_DNA"/>
</dbReference>
<evidence type="ECO:0000259" key="1">
    <source>
        <dbReference type="PROSITE" id="PS51819"/>
    </source>
</evidence>
<reference evidence="2 3" key="1">
    <citation type="submission" date="2017-05" db="EMBL/GenBank/DDBJ databases">
        <title>Streptomyces alboflavus Genome sequencing and assembly.</title>
        <authorList>
            <person name="Wang Y."/>
            <person name="Du B."/>
            <person name="Ding Y."/>
            <person name="Liu H."/>
            <person name="Hou Q."/>
            <person name="Liu K."/>
            <person name="Wang C."/>
            <person name="Yao L."/>
        </authorList>
    </citation>
    <scope>NUCLEOTIDE SEQUENCE [LARGE SCALE GENOMIC DNA]</scope>
    <source>
        <strain evidence="2 3">MDJK44</strain>
    </source>
</reference>
<dbReference type="eggNOG" id="COG0346">
    <property type="taxonomic scope" value="Bacteria"/>
</dbReference>
<dbReference type="Gene3D" id="3.10.180.10">
    <property type="entry name" value="2,3-Dihydroxybiphenyl 1,2-Dioxygenase, domain 1"/>
    <property type="match status" value="1"/>
</dbReference>
<evidence type="ECO:0000313" key="2">
    <source>
        <dbReference type="EMBL" id="ARX88268.1"/>
    </source>
</evidence>
<dbReference type="InterPro" id="IPR029068">
    <property type="entry name" value="Glyas_Bleomycin-R_OHBP_Dase"/>
</dbReference>
<sequence length="146" mass="15094">MARVTGFGNVVLPARDLPASIAAWTALLGRQPAFQSDDFAAFSGDGVEIGLTAAPWVDHPLVFWTVQDIEQSHRTLVAAGATAMTEVADGTLAEVGTAEAAEGDNIDPATGIVDMPGARLAVLKAADGNLIAITQEVPVDWPADQS</sequence>
<name>A0A1Z1WPB1_9ACTN</name>
<dbReference type="InterPro" id="IPR037523">
    <property type="entry name" value="VOC_core"/>
</dbReference>
<dbReference type="RefSeq" id="WP_087886800.1">
    <property type="nucleotide sequence ID" value="NZ_CP021748.1"/>
</dbReference>
<proteinExistence type="predicted"/>
<keyword evidence="3" id="KW-1185">Reference proteome</keyword>
<dbReference type="KEGG" id="salf:SMD44_07755"/>
<dbReference type="OrthoDB" id="4565236at2"/>
<dbReference type="InterPro" id="IPR004360">
    <property type="entry name" value="Glyas_Fos-R_dOase_dom"/>
</dbReference>
<protein>
    <submittedName>
        <fullName evidence="2">Glyoxalase</fullName>
    </submittedName>
</protein>
<dbReference type="Pfam" id="PF00903">
    <property type="entry name" value="Glyoxalase"/>
    <property type="match status" value="1"/>
</dbReference>
<dbReference type="AlphaFoldDB" id="A0A1Z1WPB1"/>
<organism evidence="2 3">
    <name type="scientific">Streptomyces alboflavus</name>
    <dbReference type="NCBI Taxonomy" id="67267"/>
    <lineage>
        <taxon>Bacteria</taxon>
        <taxon>Bacillati</taxon>
        <taxon>Actinomycetota</taxon>
        <taxon>Actinomycetes</taxon>
        <taxon>Kitasatosporales</taxon>
        <taxon>Streptomycetaceae</taxon>
        <taxon>Streptomyces</taxon>
    </lineage>
</organism>
<accession>A0A1Z1WPB1</accession>
<feature type="domain" description="VOC" evidence="1">
    <location>
        <begin position="6"/>
        <end position="136"/>
    </location>
</feature>
<dbReference type="Proteomes" id="UP000195880">
    <property type="component" value="Chromosome"/>
</dbReference>
<dbReference type="STRING" id="67267.GCA_000716675_01898"/>
<evidence type="ECO:0000313" key="3">
    <source>
        <dbReference type="Proteomes" id="UP000195880"/>
    </source>
</evidence>
<dbReference type="PROSITE" id="PS51819">
    <property type="entry name" value="VOC"/>
    <property type="match status" value="1"/>
</dbReference>
<gene>
    <name evidence="2" type="ORF">SMD44_07755</name>
</gene>
<dbReference type="SUPFAM" id="SSF54593">
    <property type="entry name" value="Glyoxalase/Bleomycin resistance protein/Dihydroxybiphenyl dioxygenase"/>
    <property type="match status" value="1"/>
</dbReference>